<dbReference type="Pfam" id="PF20259">
    <property type="entry name" value="tRNA_Me_trans_M"/>
    <property type="match status" value="1"/>
</dbReference>
<evidence type="ECO:0000259" key="10">
    <source>
        <dbReference type="Pfam" id="PF20258"/>
    </source>
</evidence>
<evidence type="ECO:0000256" key="5">
    <source>
        <dbReference type="ARBA" id="ARBA00022840"/>
    </source>
</evidence>
<comment type="catalytic activity">
    <reaction evidence="8 9">
        <text>S-sulfanyl-L-cysteinyl-[protein] + uridine(34) in tRNA + AH2 + ATP = 2-thiouridine(34) in tRNA + L-cysteinyl-[protein] + A + AMP + diphosphate + H(+)</text>
        <dbReference type="Rhea" id="RHEA:47032"/>
        <dbReference type="Rhea" id="RHEA-COMP:10131"/>
        <dbReference type="Rhea" id="RHEA-COMP:11726"/>
        <dbReference type="Rhea" id="RHEA-COMP:11727"/>
        <dbReference type="Rhea" id="RHEA-COMP:11728"/>
        <dbReference type="ChEBI" id="CHEBI:13193"/>
        <dbReference type="ChEBI" id="CHEBI:15378"/>
        <dbReference type="ChEBI" id="CHEBI:17499"/>
        <dbReference type="ChEBI" id="CHEBI:29950"/>
        <dbReference type="ChEBI" id="CHEBI:30616"/>
        <dbReference type="ChEBI" id="CHEBI:33019"/>
        <dbReference type="ChEBI" id="CHEBI:61963"/>
        <dbReference type="ChEBI" id="CHEBI:65315"/>
        <dbReference type="ChEBI" id="CHEBI:87170"/>
        <dbReference type="ChEBI" id="CHEBI:456215"/>
        <dbReference type="EC" id="2.8.1.13"/>
    </reaction>
</comment>
<dbReference type="SUPFAM" id="SSF52402">
    <property type="entry name" value="Adenine nucleotide alpha hydrolases-like"/>
    <property type="match status" value="1"/>
</dbReference>
<keyword evidence="7" id="KW-1015">Disulfide bond</keyword>
<keyword evidence="13" id="KW-1185">Reference proteome</keyword>
<comment type="caution">
    <text evidence="9">Lacks conserved residue(s) required for the propagation of feature annotation.</text>
</comment>
<dbReference type="NCBIfam" id="TIGR00420">
    <property type="entry name" value="trmU"/>
    <property type="match status" value="1"/>
</dbReference>
<evidence type="ECO:0000256" key="3">
    <source>
        <dbReference type="ARBA" id="ARBA00022694"/>
    </source>
</evidence>
<dbReference type="EMBL" id="SLWK01000009">
    <property type="protein sequence ID" value="TCO07318.1"/>
    <property type="molecule type" value="Genomic_DNA"/>
</dbReference>
<dbReference type="GO" id="GO:0005524">
    <property type="term" value="F:ATP binding"/>
    <property type="evidence" value="ECO:0007669"/>
    <property type="project" value="UniProtKB-KW"/>
</dbReference>
<keyword evidence="4 9" id="KW-0547">Nucleotide-binding</keyword>
<dbReference type="OrthoDB" id="9800696at2"/>
<evidence type="ECO:0000256" key="1">
    <source>
        <dbReference type="ARBA" id="ARBA00022555"/>
    </source>
</evidence>
<reference evidence="12 13" key="1">
    <citation type="submission" date="2019-03" db="EMBL/GenBank/DDBJ databases">
        <title>Genomic Encyclopedia of Type Strains, Phase IV (KMG-IV): sequencing the most valuable type-strain genomes for metagenomic binning, comparative biology and taxonomic classification.</title>
        <authorList>
            <person name="Goeker M."/>
        </authorList>
    </citation>
    <scope>NUCLEOTIDE SEQUENCE [LARGE SCALE GENOMIC DNA]</scope>
    <source>
        <strain evidence="12 13">DSM 24179</strain>
    </source>
</reference>
<comment type="caution">
    <text evidence="12">The sequence shown here is derived from an EMBL/GenBank/DDBJ whole genome shotgun (WGS) entry which is preliminary data.</text>
</comment>
<feature type="binding site" evidence="9">
    <location>
        <position position="37"/>
    </location>
    <ligand>
        <name>ATP</name>
        <dbReference type="ChEBI" id="CHEBI:30616"/>
    </ligand>
</feature>
<keyword evidence="6 9" id="KW-0694">RNA-binding</keyword>
<evidence type="ECO:0000313" key="12">
    <source>
        <dbReference type="EMBL" id="TCO07318.1"/>
    </source>
</evidence>
<keyword evidence="2 9" id="KW-0808">Transferase</keyword>
<keyword evidence="5 9" id="KW-0067">ATP-binding</keyword>
<accession>A0A4R2GGX7</accession>
<dbReference type="AlphaFoldDB" id="A0A4R2GGX7"/>
<feature type="region of interest" description="Interaction with tRNA" evidence="9">
    <location>
        <begin position="352"/>
        <end position="353"/>
    </location>
</feature>
<dbReference type="CDD" id="cd01998">
    <property type="entry name" value="MnmA_TRMU-like"/>
    <property type="match status" value="1"/>
</dbReference>
<dbReference type="RefSeq" id="WP_132434328.1">
    <property type="nucleotide sequence ID" value="NZ_SLWK01000009.1"/>
</dbReference>
<dbReference type="GO" id="GO:0002143">
    <property type="term" value="P:tRNA wobble position uridine thiolation"/>
    <property type="evidence" value="ECO:0007669"/>
    <property type="project" value="TreeGrafter"/>
</dbReference>
<feature type="site" description="Interaction with tRNA" evidence="9">
    <location>
        <position position="129"/>
    </location>
</feature>
<comment type="subcellular location">
    <subcellularLocation>
        <location evidence="9">Cytoplasm</location>
    </subcellularLocation>
</comment>
<dbReference type="PANTHER" id="PTHR11933">
    <property type="entry name" value="TRNA 5-METHYLAMINOMETHYL-2-THIOURIDYLATE -METHYLTRANSFERASE"/>
    <property type="match status" value="1"/>
</dbReference>
<dbReference type="GO" id="GO:0000049">
    <property type="term" value="F:tRNA binding"/>
    <property type="evidence" value="ECO:0007669"/>
    <property type="project" value="UniProtKB-KW"/>
</dbReference>
<evidence type="ECO:0000256" key="6">
    <source>
        <dbReference type="ARBA" id="ARBA00022884"/>
    </source>
</evidence>
<feature type="region of interest" description="Interaction with target base in tRNA" evidence="9">
    <location>
        <begin position="99"/>
        <end position="101"/>
    </location>
</feature>
<dbReference type="GO" id="GO:0103016">
    <property type="term" value="F:tRNA-uridine 2-sulfurtransferase activity"/>
    <property type="evidence" value="ECO:0007669"/>
    <property type="project" value="UniProtKB-EC"/>
</dbReference>
<feature type="active site" description="Cysteine persulfide intermediate" evidence="9">
    <location>
        <position position="204"/>
    </location>
</feature>
<dbReference type="PANTHER" id="PTHR11933:SF5">
    <property type="entry name" value="MITOCHONDRIAL TRNA-SPECIFIC 2-THIOURIDYLASE 1"/>
    <property type="match status" value="1"/>
</dbReference>
<dbReference type="FunFam" id="3.40.50.620:FF:000115">
    <property type="entry name" value="tRNA-specific 2-thiouridylase MnmA"/>
    <property type="match status" value="1"/>
</dbReference>
<evidence type="ECO:0000256" key="7">
    <source>
        <dbReference type="ARBA" id="ARBA00023157"/>
    </source>
</evidence>
<dbReference type="Gene3D" id="3.40.50.620">
    <property type="entry name" value="HUPs"/>
    <property type="match status" value="1"/>
</dbReference>
<dbReference type="Proteomes" id="UP000295221">
    <property type="component" value="Unassembled WGS sequence"/>
</dbReference>
<dbReference type="InterPro" id="IPR004506">
    <property type="entry name" value="MnmA-like"/>
</dbReference>
<feature type="site" description="Interaction with tRNA" evidence="9">
    <location>
        <position position="384"/>
    </location>
</feature>
<dbReference type="EC" id="2.8.1.13" evidence="9"/>
<protein>
    <recommendedName>
        <fullName evidence="9">tRNA-specific 2-thiouridylase MnmA</fullName>
        <ecNumber evidence="9">2.8.1.13</ecNumber>
    </recommendedName>
</protein>
<organism evidence="12 13">
    <name type="scientific">Natronoflexus pectinivorans</name>
    <dbReference type="NCBI Taxonomy" id="682526"/>
    <lineage>
        <taxon>Bacteria</taxon>
        <taxon>Pseudomonadati</taxon>
        <taxon>Bacteroidota</taxon>
        <taxon>Bacteroidia</taxon>
        <taxon>Marinilabiliales</taxon>
        <taxon>Marinilabiliaceae</taxon>
        <taxon>Natronoflexus</taxon>
    </lineage>
</organism>
<dbReference type="GO" id="GO:0005737">
    <property type="term" value="C:cytoplasm"/>
    <property type="evidence" value="ECO:0007669"/>
    <property type="project" value="UniProtKB-SubCell"/>
</dbReference>
<evidence type="ECO:0000256" key="8">
    <source>
        <dbReference type="ARBA" id="ARBA00051542"/>
    </source>
</evidence>
<dbReference type="FunFam" id="2.30.30.280:FF:000001">
    <property type="entry name" value="tRNA-specific 2-thiouridylase MnmA"/>
    <property type="match status" value="1"/>
</dbReference>
<dbReference type="InterPro" id="IPR023382">
    <property type="entry name" value="MnmA-like_central_sf"/>
</dbReference>
<evidence type="ECO:0000256" key="2">
    <source>
        <dbReference type="ARBA" id="ARBA00022679"/>
    </source>
</evidence>
<feature type="binding site" evidence="9">
    <location>
        <position position="128"/>
    </location>
    <ligand>
        <name>ATP</name>
        <dbReference type="ChEBI" id="CHEBI:30616"/>
    </ligand>
</feature>
<comment type="function">
    <text evidence="9">Catalyzes the 2-thiolation of uridine at the wobble position (U34) of tRNA, leading to the formation of s(2)U34.</text>
</comment>
<dbReference type="InterPro" id="IPR046884">
    <property type="entry name" value="MnmA-like_central"/>
</dbReference>
<feature type="binding site" evidence="9">
    <location>
        <begin position="11"/>
        <end position="18"/>
    </location>
    <ligand>
        <name>ATP</name>
        <dbReference type="ChEBI" id="CHEBI:30616"/>
    </ligand>
</feature>
<dbReference type="Gene3D" id="2.30.30.280">
    <property type="entry name" value="Adenine nucleotide alpha hydrolases-like domains"/>
    <property type="match status" value="1"/>
</dbReference>
<dbReference type="Pfam" id="PF03054">
    <property type="entry name" value="tRNA_Me_trans"/>
    <property type="match status" value="1"/>
</dbReference>
<feature type="domain" description="tRNA-specific 2-thiouridylase MnmA-like C-terminal" evidence="10">
    <location>
        <begin position="328"/>
        <end position="400"/>
    </location>
</feature>
<evidence type="ECO:0000256" key="9">
    <source>
        <dbReference type="HAMAP-Rule" id="MF_00144"/>
    </source>
</evidence>
<keyword evidence="1 9" id="KW-0820">tRNA-binding</keyword>
<feature type="domain" description="tRNA-specific 2-thiouridylase MnmA-like central" evidence="11">
    <location>
        <begin position="266"/>
        <end position="310"/>
    </location>
</feature>
<evidence type="ECO:0000256" key="4">
    <source>
        <dbReference type="ARBA" id="ARBA00022741"/>
    </source>
</evidence>
<gene>
    <name evidence="9" type="primary">mnmA</name>
    <name evidence="12" type="ORF">EV194_109137</name>
</gene>
<dbReference type="Pfam" id="PF20258">
    <property type="entry name" value="tRNA_Me_trans_C"/>
    <property type="match status" value="1"/>
</dbReference>
<evidence type="ECO:0000313" key="13">
    <source>
        <dbReference type="Proteomes" id="UP000295221"/>
    </source>
</evidence>
<dbReference type="NCBIfam" id="NF001138">
    <property type="entry name" value="PRK00143.1"/>
    <property type="match status" value="1"/>
</dbReference>
<dbReference type="InterPro" id="IPR014729">
    <property type="entry name" value="Rossmann-like_a/b/a_fold"/>
</dbReference>
<name>A0A4R2GGX7_9BACT</name>
<dbReference type="InterPro" id="IPR046885">
    <property type="entry name" value="MnmA-like_C"/>
</dbReference>
<keyword evidence="3 9" id="KW-0819">tRNA processing</keyword>
<feature type="region of interest" description="Interaction with tRNA" evidence="9">
    <location>
        <begin position="154"/>
        <end position="156"/>
    </location>
</feature>
<sequence length="401" mass="45515">MSVKKEKVVIGLSGGVDSSIAAYVLKEQGYDVIGLFMKNWHDTTGVLKADCPWLDDKFDAESVARKLNIPFHFVDLSDHYRKRVVDYMFAEYEKGRTPNPDVLCNREIKFDVFMDEAMRLGADYVATGHYCRKETEIINGQPVYKLLAGADQNKDQSYFLCQLSQKQLEKALFPIGDLQKPEVRRIANELKLVTAHKKDSQGICFVGKVDLPVFLQQKLEAKKGKVFLVEPNSELFQRDWSRADENSADGELAELSKPFPFHPRFGSRVGDHNGAHFYTIGQRKGLNIGGFPEPLFVIGINVEFNQVYVGMGQEHPGLFRSVIQIQPSEVHWIRPDLVLEIGESLRLKVRIRYRQPLQDAVIIQRTNGMFIVFDEPQRGVTAGQFAAWYRDDELIGSGVIG</sequence>
<feature type="active site" description="Nucleophile" evidence="9">
    <location>
        <position position="104"/>
    </location>
</feature>
<dbReference type="HAMAP" id="MF_00144">
    <property type="entry name" value="tRNA_thiouridyl_MnmA"/>
    <property type="match status" value="1"/>
</dbReference>
<keyword evidence="9" id="KW-0963">Cytoplasm</keyword>
<comment type="similarity">
    <text evidence="9">Belongs to the MnmA/TRMU family.</text>
</comment>
<proteinExistence type="inferred from homology"/>
<evidence type="ECO:0000259" key="11">
    <source>
        <dbReference type="Pfam" id="PF20259"/>
    </source>
</evidence>
<dbReference type="Gene3D" id="2.40.30.10">
    <property type="entry name" value="Translation factors"/>
    <property type="match status" value="1"/>
</dbReference>